<name>A0A3T0ICT6_9CAUD</name>
<reference evidence="1 2" key="1">
    <citation type="submission" date="2018-10" db="EMBL/GenBank/DDBJ databases">
        <authorList>
            <person name="Soria N.A."/>
            <person name="Batley M.G."/>
            <person name="Hanafy A."/>
            <person name="Singh N."/>
            <person name="Shaffer C.D."/>
            <person name="Weston-Hafer K.A."/>
            <person name="Russell D.A."/>
            <person name="Pope W.H."/>
            <person name="Jacobs-Sera D."/>
            <person name="Hendrix R.W."/>
            <person name="Hatfull G.F."/>
        </authorList>
    </citation>
    <scope>NUCLEOTIDE SEQUENCE [LARGE SCALE GENOMIC DNA]</scope>
</reference>
<organism evidence="1 2">
    <name type="scientific">Streptomyces phage Gilson</name>
    <dbReference type="NCBI Taxonomy" id="2488789"/>
    <lineage>
        <taxon>Viruses</taxon>
        <taxon>Duplodnaviria</taxon>
        <taxon>Heunggongvirae</taxon>
        <taxon>Uroviricota</taxon>
        <taxon>Caudoviricetes</taxon>
        <taxon>Stanwilliamsviridae</taxon>
        <taxon>Loccivirinae</taxon>
        <taxon>Gilsonvirus</taxon>
        <taxon>Gilsonvirus gilson</taxon>
    </lineage>
</organism>
<sequence length="58" mass="6270">MPTVKVGEIVKITGGQRSGNKAKVLANLNAFAIKAQIIGGKYDGLILNNVRFNHYEKA</sequence>
<dbReference type="RefSeq" id="YP_009842577.1">
    <property type="nucleotide sequence ID" value="NC_048742.1"/>
</dbReference>
<accession>A0A3T0ICT6</accession>
<evidence type="ECO:0000313" key="1">
    <source>
        <dbReference type="EMBL" id="AZU97192.1"/>
    </source>
</evidence>
<gene>
    <name evidence="1" type="primary">133</name>
    <name evidence="1" type="ORF">SEA_GILSON_133</name>
</gene>
<dbReference type="Proteomes" id="UP000284334">
    <property type="component" value="Segment"/>
</dbReference>
<proteinExistence type="predicted"/>
<protein>
    <submittedName>
        <fullName evidence="1">Uncharacterized protein</fullName>
    </submittedName>
</protein>
<dbReference type="KEGG" id="vg:55612823"/>
<keyword evidence="2" id="KW-1185">Reference proteome</keyword>
<evidence type="ECO:0000313" key="2">
    <source>
        <dbReference type="Proteomes" id="UP000284334"/>
    </source>
</evidence>
<dbReference type="EMBL" id="MK061412">
    <property type="protein sequence ID" value="AZU97192.1"/>
    <property type="molecule type" value="Genomic_DNA"/>
</dbReference>
<dbReference type="GeneID" id="55612823"/>